<dbReference type="HOGENOM" id="CLU_038238_2_0_4"/>
<dbReference type="KEGG" id="cnc:CNE_BB2p00740"/>
<protein>
    <submittedName>
        <fullName evidence="12">Porin gram-negative type</fullName>
    </submittedName>
</protein>
<geneLocation type="plasmid" evidence="12 13">
    <name>pBB2</name>
</geneLocation>
<keyword evidence="9" id="KW-0472">Membrane</keyword>
<keyword evidence="7" id="KW-0406">Ion transport</keyword>
<dbReference type="RefSeq" id="WP_013954171.1">
    <property type="nucleotide sequence ID" value="NC_015724.1"/>
</dbReference>
<dbReference type="GO" id="GO:0006811">
    <property type="term" value="P:monoatomic ion transport"/>
    <property type="evidence" value="ECO:0007669"/>
    <property type="project" value="UniProtKB-KW"/>
</dbReference>
<dbReference type="InterPro" id="IPR023614">
    <property type="entry name" value="Porin_dom_sf"/>
</dbReference>
<dbReference type="GO" id="GO:0046930">
    <property type="term" value="C:pore complex"/>
    <property type="evidence" value="ECO:0007669"/>
    <property type="project" value="UniProtKB-KW"/>
</dbReference>
<keyword evidence="4" id="KW-1134">Transmembrane beta strand</keyword>
<evidence type="ECO:0000259" key="11">
    <source>
        <dbReference type="Pfam" id="PF13609"/>
    </source>
</evidence>
<evidence type="ECO:0000256" key="9">
    <source>
        <dbReference type="ARBA" id="ARBA00023136"/>
    </source>
</evidence>
<evidence type="ECO:0000256" key="3">
    <source>
        <dbReference type="ARBA" id="ARBA00022448"/>
    </source>
</evidence>
<dbReference type="InterPro" id="IPR033900">
    <property type="entry name" value="Gram_neg_porin_domain"/>
</dbReference>
<proteinExistence type="predicted"/>
<comment type="subcellular location">
    <subcellularLocation>
        <location evidence="1">Cell outer membrane</location>
        <topology evidence="1">Multi-pass membrane protein</topology>
    </subcellularLocation>
</comment>
<dbReference type="PANTHER" id="PTHR34501">
    <property type="entry name" value="PROTEIN YDDL-RELATED"/>
    <property type="match status" value="1"/>
</dbReference>
<evidence type="ECO:0000313" key="13">
    <source>
        <dbReference type="Proteomes" id="UP000006798"/>
    </source>
</evidence>
<evidence type="ECO:0000256" key="8">
    <source>
        <dbReference type="ARBA" id="ARBA00023114"/>
    </source>
</evidence>
<evidence type="ECO:0000256" key="2">
    <source>
        <dbReference type="ARBA" id="ARBA00011233"/>
    </source>
</evidence>
<sequence>MKWFVSFLLFVLCSTAWGQSLTLYGVIDIAIARNPGKGAWAMQNGSGNRFGLRGTEDLGGGMQAFFNVENRFAGDTGAMRDPTRLFNDRSMVGILGRFGRFWVGREYTPASWNVQIPADPLYNSTLMSMFLISTGGIGRVYNDKSVNYEFDVDGLTFSGQVAEDEGNKVPHRPVSFSVSYRAGSVLAAYGYDRPGGDRAIWHMVTGVYETQAFTLRASMGGGMTDTGNRRVSLILGATIPIRNSQLHISHGKLRDTTSDRTLMEKTGIAYYYSLSKRTSLYADIVHDSNARPKHFGGEIGIKHRF</sequence>
<reference evidence="12 13" key="1">
    <citation type="journal article" date="2011" name="J. Bacteriol.">
        <title>Complete genome sequence of the type strain Cupriavidus necator N-1.</title>
        <authorList>
            <person name="Poehlein A."/>
            <person name="Kusian B."/>
            <person name="Friedrich B."/>
            <person name="Daniel R."/>
            <person name="Bowien B."/>
        </authorList>
    </citation>
    <scope>NUCLEOTIDE SEQUENCE [LARGE SCALE GENOMIC DNA]</scope>
    <source>
        <strain evidence="13">ATCC 43291 / DSM 13513 / CCUG 52238 / LMG 8453 / N-1</strain>
        <plasmid evidence="12 13">pBB2</plasmid>
    </source>
</reference>
<evidence type="ECO:0000256" key="6">
    <source>
        <dbReference type="ARBA" id="ARBA00022729"/>
    </source>
</evidence>
<keyword evidence="8" id="KW-0626">Porin</keyword>
<dbReference type="SUPFAM" id="SSF56935">
    <property type="entry name" value="Porins"/>
    <property type="match status" value="1"/>
</dbReference>
<keyword evidence="6" id="KW-0732">Signal</keyword>
<dbReference type="Proteomes" id="UP000006798">
    <property type="component" value="Plasmid pBB2"/>
</dbReference>
<dbReference type="EMBL" id="CP002880">
    <property type="protein sequence ID" value="AEI82888.1"/>
    <property type="molecule type" value="Genomic_DNA"/>
</dbReference>
<dbReference type="Pfam" id="PF13609">
    <property type="entry name" value="Porin_4"/>
    <property type="match status" value="1"/>
</dbReference>
<gene>
    <name evidence="12" type="ordered locus">CNE_BB2p00740</name>
</gene>
<keyword evidence="3" id="KW-0813">Transport</keyword>
<dbReference type="Gene3D" id="2.40.160.10">
    <property type="entry name" value="Porin"/>
    <property type="match status" value="1"/>
</dbReference>
<dbReference type="GO" id="GO:0015288">
    <property type="term" value="F:porin activity"/>
    <property type="evidence" value="ECO:0007669"/>
    <property type="project" value="UniProtKB-KW"/>
</dbReference>
<dbReference type="GeneID" id="34307806"/>
<evidence type="ECO:0000256" key="10">
    <source>
        <dbReference type="ARBA" id="ARBA00023237"/>
    </source>
</evidence>
<dbReference type="CDD" id="cd00342">
    <property type="entry name" value="gram_neg_porins"/>
    <property type="match status" value="1"/>
</dbReference>
<organism evidence="12 13">
    <name type="scientific">Cupriavidus necator (strain ATCC 43291 / DSM 13513 / CCUG 52238 / LMG 8453 / N-1)</name>
    <name type="common">Ralstonia eutropha</name>
    <dbReference type="NCBI Taxonomy" id="1042878"/>
    <lineage>
        <taxon>Bacteria</taxon>
        <taxon>Pseudomonadati</taxon>
        <taxon>Pseudomonadota</taxon>
        <taxon>Betaproteobacteria</taxon>
        <taxon>Burkholderiales</taxon>
        <taxon>Burkholderiaceae</taxon>
        <taxon>Cupriavidus</taxon>
    </lineage>
</organism>
<dbReference type="AlphaFoldDB" id="F8GYE7"/>
<dbReference type="GO" id="GO:0009279">
    <property type="term" value="C:cell outer membrane"/>
    <property type="evidence" value="ECO:0007669"/>
    <property type="project" value="UniProtKB-SubCell"/>
</dbReference>
<keyword evidence="12" id="KW-0614">Plasmid</keyword>
<comment type="subunit">
    <text evidence="2">Homotrimer.</text>
</comment>
<evidence type="ECO:0000256" key="1">
    <source>
        <dbReference type="ARBA" id="ARBA00004571"/>
    </source>
</evidence>
<evidence type="ECO:0000313" key="12">
    <source>
        <dbReference type="EMBL" id="AEI82888.1"/>
    </source>
</evidence>
<keyword evidence="10" id="KW-0998">Cell outer membrane</keyword>
<evidence type="ECO:0000256" key="5">
    <source>
        <dbReference type="ARBA" id="ARBA00022692"/>
    </source>
</evidence>
<dbReference type="InterPro" id="IPR050298">
    <property type="entry name" value="Gram-neg_bact_OMP"/>
</dbReference>
<keyword evidence="5" id="KW-0812">Transmembrane</keyword>
<dbReference type="PANTHER" id="PTHR34501:SF9">
    <property type="entry name" value="MAJOR OUTER MEMBRANE PROTEIN P.IA"/>
    <property type="match status" value="1"/>
</dbReference>
<evidence type="ECO:0000256" key="7">
    <source>
        <dbReference type="ARBA" id="ARBA00023065"/>
    </source>
</evidence>
<accession>F8GYE7</accession>
<feature type="domain" description="Porin" evidence="11">
    <location>
        <begin position="11"/>
        <end position="289"/>
    </location>
</feature>
<evidence type="ECO:0000256" key="4">
    <source>
        <dbReference type="ARBA" id="ARBA00022452"/>
    </source>
</evidence>
<name>F8GYE7_CUPNN</name>